<feature type="chain" id="PRO_5046270072" evidence="1">
    <location>
        <begin position="21"/>
        <end position="128"/>
    </location>
</feature>
<dbReference type="Proteomes" id="UP001203880">
    <property type="component" value="Unassembled WGS sequence"/>
</dbReference>
<gene>
    <name evidence="3" type="ORF">M3P21_04505</name>
</gene>
<proteinExistence type="predicted"/>
<feature type="domain" description="Cupin type-2" evidence="2">
    <location>
        <begin position="47"/>
        <end position="112"/>
    </location>
</feature>
<dbReference type="EMBL" id="JAMFMB010000004">
    <property type="protein sequence ID" value="MCL6282785.1"/>
    <property type="molecule type" value="Genomic_DNA"/>
</dbReference>
<dbReference type="Gene3D" id="2.60.120.10">
    <property type="entry name" value="Jelly Rolls"/>
    <property type="match status" value="1"/>
</dbReference>
<dbReference type="InterPro" id="IPR014710">
    <property type="entry name" value="RmlC-like_jellyroll"/>
</dbReference>
<protein>
    <submittedName>
        <fullName evidence="3">Cupin domain-containing protein</fullName>
    </submittedName>
</protein>
<comment type="caution">
    <text evidence="3">The sequence shown here is derived from an EMBL/GenBank/DDBJ whole genome shotgun (WGS) entry which is preliminary data.</text>
</comment>
<evidence type="ECO:0000259" key="2">
    <source>
        <dbReference type="Pfam" id="PF07883"/>
    </source>
</evidence>
<evidence type="ECO:0000256" key="1">
    <source>
        <dbReference type="SAM" id="SignalP"/>
    </source>
</evidence>
<dbReference type="SUPFAM" id="SSF51182">
    <property type="entry name" value="RmlC-like cupins"/>
    <property type="match status" value="1"/>
</dbReference>
<feature type="signal peptide" evidence="1">
    <location>
        <begin position="1"/>
        <end position="20"/>
    </location>
</feature>
<accession>A0ABT0PYY2</accession>
<evidence type="ECO:0000313" key="4">
    <source>
        <dbReference type="Proteomes" id="UP001203880"/>
    </source>
</evidence>
<name>A0ABT0PYY2_9RHOB</name>
<dbReference type="RefSeq" id="WP_249707228.1">
    <property type="nucleotide sequence ID" value="NZ_JAMFMB010000004.1"/>
</dbReference>
<keyword evidence="1" id="KW-0732">Signal</keyword>
<sequence>MIRTAIAITLFALAPAFACAEGAINRTELSRADVPGSDTHEVIVARLEIEPGASVPRHTHHGDEHLVVITGGTMQTGDGKQIPFPDGMAAHFPQGEPHGGLTNAGDTVMIAITTHVVEKGKPLNVPLQ</sequence>
<evidence type="ECO:0000313" key="3">
    <source>
        <dbReference type="EMBL" id="MCL6282785.1"/>
    </source>
</evidence>
<dbReference type="InterPro" id="IPR011051">
    <property type="entry name" value="RmlC_Cupin_sf"/>
</dbReference>
<keyword evidence="4" id="KW-1185">Reference proteome</keyword>
<reference evidence="3" key="1">
    <citation type="submission" date="2022-05" db="EMBL/GenBank/DDBJ databases">
        <authorList>
            <person name="Park J.-S."/>
        </authorList>
    </citation>
    <scope>NUCLEOTIDE SEQUENCE</scope>
    <source>
        <strain evidence="3">2012CJ41-6</strain>
    </source>
</reference>
<dbReference type="Pfam" id="PF07883">
    <property type="entry name" value="Cupin_2"/>
    <property type="match status" value="1"/>
</dbReference>
<organism evidence="3 4">
    <name type="scientific">Ruegeria spongiae</name>
    <dbReference type="NCBI Taxonomy" id="2942209"/>
    <lineage>
        <taxon>Bacteria</taxon>
        <taxon>Pseudomonadati</taxon>
        <taxon>Pseudomonadota</taxon>
        <taxon>Alphaproteobacteria</taxon>
        <taxon>Rhodobacterales</taxon>
        <taxon>Roseobacteraceae</taxon>
        <taxon>Ruegeria</taxon>
    </lineage>
</organism>
<dbReference type="InterPro" id="IPR013096">
    <property type="entry name" value="Cupin_2"/>
</dbReference>